<reference evidence="2" key="1">
    <citation type="submission" date="2016-02" db="EMBL/GenBank/DDBJ databases">
        <authorList>
            <person name="Rodrigo-Torres Lidia"/>
            <person name="Arahal R.David."/>
        </authorList>
    </citation>
    <scope>NUCLEOTIDE SEQUENCE [LARGE SCALE GENOMIC DNA]</scope>
    <source>
        <strain evidence="2">CECT 8713</strain>
    </source>
</reference>
<protein>
    <submittedName>
        <fullName evidence="1">Uncharacterized protein</fullName>
    </submittedName>
</protein>
<dbReference type="AlphaFoldDB" id="A0A128FG42"/>
<evidence type="ECO:0000313" key="2">
    <source>
        <dbReference type="Proteomes" id="UP000073601"/>
    </source>
</evidence>
<organism evidence="1 2">
    <name type="scientific">Grimontia marina</name>
    <dbReference type="NCBI Taxonomy" id="646534"/>
    <lineage>
        <taxon>Bacteria</taxon>
        <taxon>Pseudomonadati</taxon>
        <taxon>Pseudomonadota</taxon>
        <taxon>Gammaproteobacteria</taxon>
        <taxon>Vibrionales</taxon>
        <taxon>Vibrionaceae</taxon>
        <taxon>Grimontia</taxon>
    </lineage>
</organism>
<evidence type="ECO:0000313" key="1">
    <source>
        <dbReference type="EMBL" id="CZF85759.1"/>
    </source>
</evidence>
<dbReference type="RefSeq" id="WP_157515679.1">
    <property type="nucleotide sequence ID" value="NZ_CAWRCI010000043.1"/>
</dbReference>
<gene>
    <name evidence="1" type="ORF">GMA8713_03792</name>
</gene>
<dbReference type="EMBL" id="FIZY01000043">
    <property type="protein sequence ID" value="CZF85759.1"/>
    <property type="molecule type" value="Genomic_DNA"/>
</dbReference>
<dbReference type="Proteomes" id="UP000073601">
    <property type="component" value="Unassembled WGS sequence"/>
</dbReference>
<name>A0A128FG42_9GAMM</name>
<proteinExistence type="predicted"/>
<sequence>MNWQAEFSARFTNHLSFLAYDEVIQGRHEECMEAVVGLIIPTGVDDFIMRKAGLHG</sequence>
<keyword evidence="2" id="KW-1185">Reference proteome</keyword>
<accession>A0A128FG42</accession>